<dbReference type="Proteomes" id="UP000583929">
    <property type="component" value="Unassembled WGS sequence"/>
</dbReference>
<reference evidence="5 6" key="1">
    <citation type="journal article" date="2020" name="bioRxiv">
        <title>Sequence and annotation of 42 cannabis genomes reveals extensive copy number variation in cannabinoid synthesis and pathogen resistance genes.</title>
        <authorList>
            <person name="Mckernan K.J."/>
            <person name="Helbert Y."/>
            <person name="Kane L.T."/>
            <person name="Ebling H."/>
            <person name="Zhang L."/>
            <person name="Liu B."/>
            <person name="Eaton Z."/>
            <person name="Mclaughlin S."/>
            <person name="Kingan S."/>
            <person name="Baybayan P."/>
            <person name="Concepcion G."/>
            <person name="Jordan M."/>
            <person name="Riva A."/>
            <person name="Barbazuk W."/>
            <person name="Harkins T."/>
        </authorList>
    </citation>
    <scope>NUCLEOTIDE SEQUENCE [LARGE SCALE GENOMIC DNA]</scope>
    <source>
        <strain evidence="5 6">cv. Jamaican Lion 4</strain>
        <strain evidence="4">Father</strain>
        <strain evidence="3">Mother</strain>
        <tissue evidence="4">Leaf</tissue>
    </source>
</reference>
<dbReference type="PANTHER" id="PTHR46050:SF7">
    <property type="entry name" value="TETRATRICOPEPTIDE REPEAT (TPR)-LIKE SUPERFAMILY PROTEIN"/>
    <property type="match status" value="1"/>
</dbReference>
<organism evidence="4 6">
    <name type="scientific">Cannabis sativa</name>
    <name type="common">Hemp</name>
    <name type="synonym">Marijuana</name>
    <dbReference type="NCBI Taxonomy" id="3483"/>
    <lineage>
        <taxon>Eukaryota</taxon>
        <taxon>Viridiplantae</taxon>
        <taxon>Streptophyta</taxon>
        <taxon>Embryophyta</taxon>
        <taxon>Tracheophyta</taxon>
        <taxon>Spermatophyta</taxon>
        <taxon>Magnoliopsida</taxon>
        <taxon>eudicotyledons</taxon>
        <taxon>Gunneridae</taxon>
        <taxon>Pentapetalae</taxon>
        <taxon>rosids</taxon>
        <taxon>fabids</taxon>
        <taxon>Rosales</taxon>
        <taxon>Cannabaceae</taxon>
        <taxon>Cannabis</taxon>
    </lineage>
</organism>
<dbReference type="Pfam" id="PF14559">
    <property type="entry name" value="TPR_19"/>
    <property type="match status" value="2"/>
</dbReference>
<dbReference type="GO" id="GO:0005737">
    <property type="term" value="C:cytoplasm"/>
    <property type="evidence" value="ECO:0007669"/>
    <property type="project" value="TreeGrafter"/>
</dbReference>
<evidence type="ECO:0000256" key="1">
    <source>
        <dbReference type="PROSITE-ProRule" id="PRU00339"/>
    </source>
</evidence>
<dbReference type="AlphaFoldDB" id="A0A7J6GFL0"/>
<dbReference type="InterPro" id="IPR011990">
    <property type="entry name" value="TPR-like_helical_dom_sf"/>
</dbReference>
<feature type="compositionally biased region" description="Polar residues" evidence="2">
    <location>
        <begin position="29"/>
        <end position="54"/>
    </location>
</feature>
<feature type="compositionally biased region" description="Polar residues" evidence="2">
    <location>
        <begin position="88"/>
        <end position="104"/>
    </location>
</feature>
<evidence type="ECO:0000313" key="6">
    <source>
        <dbReference type="Proteomes" id="UP000583929"/>
    </source>
</evidence>
<dbReference type="SUPFAM" id="SSF48452">
    <property type="entry name" value="TPR-like"/>
    <property type="match status" value="2"/>
</dbReference>
<sequence length="625" mass="69429">MGDISPERKTGCGLINAVFGRKSLWAKKTTTQSSIPSSNDKNSNNEFAKTTATQDSKRRRGTSDEISFLPSSAQHQQQPHHPKHVVNSRATNNQRPQQQQIITNDNRKQETCYQTQNKTSAYAYVNQGTNRKVPKESITISGELESMIIDHQKNKGSSTLVRASSSNVMLFGNLGNLRQQQQQPNGSVLDHHNHHNHNQNNNHNHVHSKQRSREENPINNNYTNVTATTTSSNNNKTSEPVPSGSLCRAISTRMDPETLKIMGNEDYKNGRFAEALALYDAAISIDPNKASYRSNKSAALTALGRLLEAVLECREALRIEPHYHRAHLRLATLYLRLGEPEKATYHYKHAGQEADRDDLAKVKSIQIHLNRCTEARKTRDWNTLIKETDFAISAGADSAPQIYALQAEALLKLHRHQEADTALSRGPKFDVDECTKVLGPIGNASLLVTRALVDLASGRFDDAVEAAQRAGRLDVNNREANGVMRKAKGIATARSKGNELFKASRFSEACVAYGEGLEHDPYNSVLLCNRAACRSKLGQFDKAINDCTVALNLRPSYAKARLRRADCNAKLGRWEASIQDYEALLEETPEDEEVKTALSEVQAQFRRKIAKDSNNKMENGGAGAL</sequence>
<feature type="region of interest" description="Disordered" evidence="2">
    <location>
        <begin position="29"/>
        <end position="109"/>
    </location>
</feature>
<evidence type="ECO:0000313" key="4">
    <source>
        <dbReference type="EMBL" id="KAF4380909.1"/>
    </source>
</evidence>
<accession>A0A7J6GFL0</accession>
<feature type="compositionally biased region" description="Low complexity" evidence="2">
    <location>
        <begin position="219"/>
        <end position="238"/>
    </location>
</feature>
<dbReference type="Gene3D" id="1.25.40.10">
    <property type="entry name" value="Tetratricopeptide repeat domain"/>
    <property type="match status" value="1"/>
</dbReference>
<name>A0A7J6GFL0_CANSA</name>
<feature type="region of interest" description="Disordered" evidence="2">
    <location>
        <begin position="179"/>
        <end position="246"/>
    </location>
</feature>
<dbReference type="EMBL" id="JAATIP010000067">
    <property type="protein sequence ID" value="KAF4379913.1"/>
    <property type="molecule type" value="Genomic_DNA"/>
</dbReference>
<protein>
    <submittedName>
        <fullName evidence="4">Uncharacterized protein</fullName>
    </submittedName>
</protein>
<evidence type="ECO:0000256" key="2">
    <source>
        <dbReference type="SAM" id="MobiDB-lite"/>
    </source>
</evidence>
<keyword evidence="1" id="KW-0802">TPR repeat</keyword>
<dbReference type="SMART" id="SM00028">
    <property type="entry name" value="TPR"/>
    <property type="match status" value="9"/>
</dbReference>
<dbReference type="PANTHER" id="PTHR46050">
    <property type="entry name" value="TPR REPEAT-CONTAINING THIOREDOXIN"/>
    <property type="match status" value="1"/>
</dbReference>
<evidence type="ECO:0000313" key="5">
    <source>
        <dbReference type="Proteomes" id="UP000525078"/>
    </source>
</evidence>
<dbReference type="InterPro" id="IPR019734">
    <property type="entry name" value="TPR_rpt"/>
</dbReference>
<dbReference type="InterPro" id="IPR044534">
    <property type="entry name" value="TTL1-4"/>
</dbReference>
<evidence type="ECO:0000313" key="3">
    <source>
        <dbReference type="EMBL" id="KAF4379913.1"/>
    </source>
</evidence>
<proteinExistence type="predicted"/>
<gene>
    <name evidence="3" type="ORF">F8388_024946</name>
    <name evidence="4" type="ORF">G4B88_002282</name>
</gene>
<keyword evidence="6" id="KW-1185">Reference proteome</keyword>
<dbReference type="PROSITE" id="PS50005">
    <property type="entry name" value="TPR"/>
    <property type="match status" value="1"/>
</dbReference>
<comment type="caution">
    <text evidence="4">The sequence shown here is derived from an EMBL/GenBank/DDBJ whole genome shotgun (WGS) entry which is preliminary data.</text>
</comment>
<dbReference type="Proteomes" id="UP000525078">
    <property type="component" value="Unassembled WGS sequence"/>
</dbReference>
<feature type="repeat" description="TPR" evidence="1">
    <location>
        <begin position="256"/>
        <end position="289"/>
    </location>
</feature>
<dbReference type="EMBL" id="JAATIQ010000114">
    <property type="protein sequence ID" value="KAF4380909.1"/>
    <property type="molecule type" value="Genomic_DNA"/>
</dbReference>